<keyword evidence="3" id="KW-1185">Reference proteome</keyword>
<protein>
    <submittedName>
        <fullName evidence="2">Uncharacterized protein</fullName>
    </submittedName>
</protein>
<proteinExistence type="predicted"/>
<sequence length="102" mass="11085">MTTKTAVRSCSVAVAADLRDVRMQRQRGVVERGGSKRPVGDDDGGADVGCDNARPLVAKLDIEHQQMRDGGAEEERVWCVEPNQFDMVCGLLGQICGFDMVC</sequence>
<gene>
    <name evidence="2" type="ORF">LITE_LOCUS28601</name>
</gene>
<accession>A0AAV0MIZ4</accession>
<feature type="region of interest" description="Disordered" evidence="1">
    <location>
        <begin position="26"/>
        <end position="48"/>
    </location>
</feature>
<organism evidence="2 3">
    <name type="scientific">Linum tenue</name>
    <dbReference type="NCBI Taxonomy" id="586396"/>
    <lineage>
        <taxon>Eukaryota</taxon>
        <taxon>Viridiplantae</taxon>
        <taxon>Streptophyta</taxon>
        <taxon>Embryophyta</taxon>
        <taxon>Tracheophyta</taxon>
        <taxon>Spermatophyta</taxon>
        <taxon>Magnoliopsida</taxon>
        <taxon>eudicotyledons</taxon>
        <taxon>Gunneridae</taxon>
        <taxon>Pentapetalae</taxon>
        <taxon>rosids</taxon>
        <taxon>fabids</taxon>
        <taxon>Malpighiales</taxon>
        <taxon>Linaceae</taxon>
        <taxon>Linum</taxon>
    </lineage>
</organism>
<name>A0AAV0MIZ4_9ROSI</name>
<dbReference type="AlphaFoldDB" id="A0AAV0MIZ4"/>
<evidence type="ECO:0000313" key="3">
    <source>
        <dbReference type="Proteomes" id="UP001154282"/>
    </source>
</evidence>
<dbReference type="EMBL" id="CAMGYJ010000007">
    <property type="protein sequence ID" value="CAI0445513.1"/>
    <property type="molecule type" value="Genomic_DNA"/>
</dbReference>
<evidence type="ECO:0000313" key="2">
    <source>
        <dbReference type="EMBL" id="CAI0445513.1"/>
    </source>
</evidence>
<comment type="caution">
    <text evidence="2">The sequence shown here is derived from an EMBL/GenBank/DDBJ whole genome shotgun (WGS) entry which is preliminary data.</text>
</comment>
<reference evidence="2" key="1">
    <citation type="submission" date="2022-08" db="EMBL/GenBank/DDBJ databases">
        <authorList>
            <person name="Gutierrez-Valencia J."/>
        </authorList>
    </citation>
    <scope>NUCLEOTIDE SEQUENCE</scope>
</reference>
<dbReference type="Proteomes" id="UP001154282">
    <property type="component" value="Unassembled WGS sequence"/>
</dbReference>
<feature type="compositionally biased region" description="Basic and acidic residues" evidence="1">
    <location>
        <begin position="26"/>
        <end position="40"/>
    </location>
</feature>
<evidence type="ECO:0000256" key="1">
    <source>
        <dbReference type="SAM" id="MobiDB-lite"/>
    </source>
</evidence>